<proteinExistence type="predicted"/>
<dbReference type="AlphaFoldDB" id="A0A2N5SXA9"/>
<name>A0A2N5SXA9_9BASI</name>
<reference evidence="4 5" key="1">
    <citation type="submission" date="2017-11" db="EMBL/GenBank/DDBJ databases">
        <title>De novo assembly and phasing of dikaryotic genomes from two isolates of Puccinia coronata f. sp. avenae, the causal agent of oat crown rust.</title>
        <authorList>
            <person name="Miller M.E."/>
            <person name="Zhang Y."/>
            <person name="Omidvar V."/>
            <person name="Sperschneider J."/>
            <person name="Schwessinger B."/>
            <person name="Raley C."/>
            <person name="Palmer J.M."/>
            <person name="Garnica D."/>
            <person name="Upadhyaya N."/>
            <person name="Rathjen J."/>
            <person name="Taylor J.M."/>
            <person name="Park R.F."/>
            <person name="Dodds P.N."/>
            <person name="Hirsch C.D."/>
            <person name="Kianian S.F."/>
            <person name="Figueroa M."/>
        </authorList>
    </citation>
    <scope>NUCLEOTIDE SEQUENCE [LARGE SCALE GENOMIC DNA]</scope>
    <source>
        <strain evidence="2">12NC29</strain>
        <strain evidence="3">12SD80</strain>
    </source>
</reference>
<evidence type="ECO:0000256" key="1">
    <source>
        <dbReference type="SAM" id="Phobius"/>
    </source>
</evidence>
<organism evidence="3 5">
    <name type="scientific">Puccinia coronata f. sp. avenae</name>
    <dbReference type="NCBI Taxonomy" id="200324"/>
    <lineage>
        <taxon>Eukaryota</taxon>
        <taxon>Fungi</taxon>
        <taxon>Dikarya</taxon>
        <taxon>Basidiomycota</taxon>
        <taxon>Pucciniomycotina</taxon>
        <taxon>Pucciniomycetes</taxon>
        <taxon>Pucciniales</taxon>
        <taxon>Pucciniaceae</taxon>
        <taxon>Puccinia</taxon>
    </lineage>
</organism>
<dbReference type="Proteomes" id="UP000235392">
    <property type="component" value="Unassembled WGS sequence"/>
</dbReference>
<evidence type="ECO:0000313" key="4">
    <source>
        <dbReference type="Proteomes" id="UP000235388"/>
    </source>
</evidence>
<evidence type="ECO:0008006" key="6">
    <source>
        <dbReference type="Google" id="ProtNLM"/>
    </source>
</evidence>
<gene>
    <name evidence="2" type="ORF">PCANC_21670</name>
    <name evidence="3" type="ORF">PCASD_19691</name>
</gene>
<dbReference type="STRING" id="200324.A0A2N5SXA9"/>
<comment type="caution">
    <text evidence="3">The sequence shown here is derived from an EMBL/GenBank/DDBJ whole genome shotgun (WGS) entry which is preliminary data.</text>
</comment>
<protein>
    <recommendedName>
        <fullName evidence="6">Wax synthase domain-containing protein</fullName>
    </recommendedName>
</protein>
<feature type="transmembrane region" description="Helical" evidence="1">
    <location>
        <begin position="232"/>
        <end position="254"/>
    </location>
</feature>
<dbReference type="Proteomes" id="UP000235388">
    <property type="component" value="Unassembled WGS sequence"/>
</dbReference>
<dbReference type="EMBL" id="PGCJ01000981">
    <property type="protein sequence ID" value="PLW12476.1"/>
    <property type="molecule type" value="Genomic_DNA"/>
</dbReference>
<dbReference type="EMBL" id="PGCI01000743">
    <property type="protein sequence ID" value="PLW17867.1"/>
    <property type="molecule type" value="Genomic_DNA"/>
</dbReference>
<keyword evidence="1" id="KW-0472">Membrane</keyword>
<evidence type="ECO:0000313" key="5">
    <source>
        <dbReference type="Proteomes" id="UP000235392"/>
    </source>
</evidence>
<accession>A0A2N5SXA9</accession>
<keyword evidence="1" id="KW-0812">Transmembrane</keyword>
<evidence type="ECO:0000313" key="3">
    <source>
        <dbReference type="EMBL" id="PLW17867.1"/>
    </source>
</evidence>
<feature type="transmembrane region" description="Helical" evidence="1">
    <location>
        <begin position="260"/>
        <end position="277"/>
    </location>
</feature>
<keyword evidence="4" id="KW-1185">Reference proteome</keyword>
<evidence type="ECO:0000313" key="2">
    <source>
        <dbReference type="EMBL" id="PLW12476.1"/>
    </source>
</evidence>
<sequence>MIIENIRLIPTIPFYGTRGIWAALQLQLEISVGLFAGGMTVPSRSIPAHSFRLFLLVWLTPKILDYATNRQYSFGNLLLDQILLSLPGWKFLSCLVDIALLPIFVSSVPPPQSIRPTQEEITRLSKLRALQETSINSRNHAPHQSEQKPDQVWEEMMPRQWEVIKFPPPFSMDRVLYAFDYLTLLRPGTSWLFPWQFRAFDWSLPALTSGSVGGRKFGRAETCRKVAMIYSLIYLLVFTYVNNMVIQVIGTITMDQLDPIHQLLLTFSAGCLIYLSSAPMEANLFPWLISKHIVPPTALLADFNHPYMAESVQSFWGVRWHHGVRRQITRIASLFPLGSSRTGNALWASFVR</sequence>
<dbReference type="OrthoDB" id="1077582at2759"/>
<keyword evidence="1" id="KW-1133">Transmembrane helix</keyword>